<sequence>MNHRSTFEDRASGGVIQRGLSDIRPRSPIVAPSGARFIRDIYDTKNFVELPARSRTHHSYQPVGGSPPDREGRRRMWISLEGRGSRGLHVLTYNGVFRDNLLPFFSREHRYGERTTPLSFSTASGRELMACRGFHLHKWGGMPLEDAGNLLGTLNTT</sequence>
<gene>
    <name evidence="2" type="ORF">T05_12474</name>
</gene>
<evidence type="ECO:0000313" key="3">
    <source>
        <dbReference type="Proteomes" id="UP000055048"/>
    </source>
</evidence>
<comment type="caution">
    <text evidence="2">The sequence shown here is derived from an EMBL/GenBank/DDBJ whole genome shotgun (WGS) entry which is preliminary data.</text>
</comment>
<feature type="region of interest" description="Disordered" evidence="1">
    <location>
        <begin position="53"/>
        <end position="72"/>
    </location>
</feature>
<dbReference type="Proteomes" id="UP000055048">
    <property type="component" value="Unassembled WGS sequence"/>
</dbReference>
<dbReference type="EMBL" id="JYDJ01000515">
    <property type="protein sequence ID" value="KRX34790.1"/>
    <property type="molecule type" value="Genomic_DNA"/>
</dbReference>
<keyword evidence="3" id="KW-1185">Reference proteome</keyword>
<organism evidence="2 3">
    <name type="scientific">Trichinella murrelli</name>
    <dbReference type="NCBI Taxonomy" id="144512"/>
    <lineage>
        <taxon>Eukaryota</taxon>
        <taxon>Metazoa</taxon>
        <taxon>Ecdysozoa</taxon>
        <taxon>Nematoda</taxon>
        <taxon>Enoplea</taxon>
        <taxon>Dorylaimia</taxon>
        <taxon>Trichinellida</taxon>
        <taxon>Trichinellidae</taxon>
        <taxon>Trichinella</taxon>
    </lineage>
</organism>
<dbReference type="AlphaFoldDB" id="A0A0V0T745"/>
<protein>
    <submittedName>
        <fullName evidence="2">Uncharacterized protein</fullName>
    </submittedName>
</protein>
<evidence type="ECO:0000313" key="2">
    <source>
        <dbReference type="EMBL" id="KRX34790.1"/>
    </source>
</evidence>
<reference evidence="2 3" key="1">
    <citation type="submission" date="2015-01" db="EMBL/GenBank/DDBJ databases">
        <title>Evolution of Trichinella species and genotypes.</title>
        <authorList>
            <person name="Korhonen P.K."/>
            <person name="Edoardo P."/>
            <person name="Giuseppe L.R."/>
            <person name="Gasser R.B."/>
        </authorList>
    </citation>
    <scope>NUCLEOTIDE SEQUENCE [LARGE SCALE GENOMIC DNA]</scope>
    <source>
        <strain evidence="2">ISS417</strain>
    </source>
</reference>
<proteinExistence type="predicted"/>
<name>A0A0V0T745_9BILA</name>
<evidence type="ECO:0000256" key="1">
    <source>
        <dbReference type="SAM" id="MobiDB-lite"/>
    </source>
</evidence>
<accession>A0A0V0T745</accession>